<dbReference type="SUPFAM" id="SSF55718">
    <property type="entry name" value="SCP-like"/>
    <property type="match status" value="1"/>
</dbReference>
<protein>
    <submittedName>
        <fullName evidence="3 4">Maleylpyruvate isomerase</fullName>
    </submittedName>
</protein>
<dbReference type="Gene3D" id="3.30.1050.20">
    <property type="match status" value="1"/>
</dbReference>
<reference evidence="3 6" key="1">
    <citation type="journal article" date="2014" name="Int. J. Syst. Evol. Microbiol.">
        <title>Complete genome sequence of Corynebacterium casei LMG S-19264T (=DSM 44701T), isolated from a smear-ripened cheese.</title>
        <authorList>
            <consortium name="US DOE Joint Genome Institute (JGI-PGF)"/>
            <person name="Walter F."/>
            <person name="Albersmeier A."/>
            <person name="Kalinowski J."/>
            <person name="Ruckert C."/>
        </authorList>
    </citation>
    <scope>NUCLEOTIDE SEQUENCE [LARGE SCALE GENOMIC DNA]</scope>
    <source>
        <strain evidence="3 6">JCM 4205</strain>
    </source>
</reference>
<dbReference type="Pfam" id="PF11716">
    <property type="entry name" value="MDMPI_N"/>
    <property type="match status" value="1"/>
</dbReference>
<gene>
    <name evidence="4" type="ORF">CP977_24025</name>
    <name evidence="3" type="ORF">GCM10010497_01060</name>
</gene>
<reference evidence="4 5" key="2">
    <citation type="submission" date="2017-09" db="EMBL/GenBank/DDBJ databases">
        <authorList>
            <person name="Lee N."/>
            <person name="Cho B.-K."/>
        </authorList>
    </citation>
    <scope>NUCLEOTIDE SEQUENCE [LARGE SCALE GENOMIC DNA]</scope>
    <source>
        <strain evidence="4 5">ATCC 19740</strain>
    </source>
</reference>
<organism evidence="3 6">
    <name type="scientific">Streptomyces cinereoruber</name>
    <dbReference type="NCBI Taxonomy" id="67260"/>
    <lineage>
        <taxon>Bacteria</taxon>
        <taxon>Bacillati</taxon>
        <taxon>Actinomycetota</taxon>
        <taxon>Actinomycetes</taxon>
        <taxon>Kitasatosporales</taxon>
        <taxon>Streptomycetaceae</taxon>
        <taxon>Streptomyces</taxon>
    </lineage>
</organism>
<dbReference type="InterPro" id="IPR034660">
    <property type="entry name" value="DinB/YfiT-like"/>
</dbReference>
<evidence type="ECO:0000259" key="2">
    <source>
        <dbReference type="Pfam" id="PF11716"/>
    </source>
</evidence>
<evidence type="ECO:0000313" key="6">
    <source>
        <dbReference type="Proteomes" id="UP000642014"/>
    </source>
</evidence>
<keyword evidence="3" id="KW-0413">Isomerase</keyword>
<dbReference type="GO" id="GO:0046872">
    <property type="term" value="F:metal ion binding"/>
    <property type="evidence" value="ECO:0007669"/>
    <property type="project" value="InterPro"/>
</dbReference>
<dbReference type="InterPro" id="IPR010872">
    <property type="entry name" value="MDMPI_C-term_domain"/>
</dbReference>
<evidence type="ECO:0000259" key="1">
    <source>
        <dbReference type="Pfam" id="PF07398"/>
    </source>
</evidence>
<dbReference type="EMBL" id="BMSJ01000001">
    <property type="protein sequence ID" value="GGR03726.1"/>
    <property type="molecule type" value="Genomic_DNA"/>
</dbReference>
<dbReference type="Proteomes" id="UP000642014">
    <property type="component" value="Unassembled WGS sequence"/>
</dbReference>
<sequence length="243" mass="25758">MTYDGSVAPAALLPLLRTSVERLHASAAALTDDDVGAPSLLPGWTRAHVLTHIARSADSRTRLLTAARTGADLAQYDDEAQREREIEEGAGRPAAELAADLRGALGGFLTTAAEHPDTEWEVPVRRLGGGMRPVRGAVGSMLREVEVHHTDLGRGHRPADWPPFFIARELATTAAGLRERDDAPGMVLIADEDRVLRPVGGGRGPRVSGPATALLGWLTGRADGHGLTLDPPGPLPDVPAWRS</sequence>
<dbReference type="RefSeq" id="WP_152370791.1">
    <property type="nucleotide sequence ID" value="NZ_BMSJ01000001.1"/>
</dbReference>
<dbReference type="Gene3D" id="1.20.120.450">
    <property type="entry name" value="dinb family like domain"/>
    <property type="match status" value="1"/>
</dbReference>
<dbReference type="Proteomes" id="UP000326029">
    <property type="component" value="Chromosome"/>
</dbReference>
<dbReference type="InterPro" id="IPR017517">
    <property type="entry name" value="Maleyloyr_isom"/>
</dbReference>
<dbReference type="InterPro" id="IPR036527">
    <property type="entry name" value="SCP2_sterol-bd_dom_sf"/>
</dbReference>
<name>A0AAV4KAB0_9ACTN</name>
<feature type="domain" description="Mycothiol-dependent maleylpyruvate isomerase metal-binding" evidence="2">
    <location>
        <begin position="16"/>
        <end position="152"/>
    </location>
</feature>
<dbReference type="NCBIfam" id="TIGR03083">
    <property type="entry name" value="maleylpyruvate isomerase family mycothiol-dependent enzyme"/>
    <property type="match status" value="1"/>
</dbReference>
<proteinExistence type="predicted"/>
<dbReference type="Pfam" id="PF07398">
    <property type="entry name" value="MDMPI_C"/>
    <property type="match status" value="1"/>
</dbReference>
<dbReference type="InterPro" id="IPR024344">
    <property type="entry name" value="MDMPI_metal-binding"/>
</dbReference>
<evidence type="ECO:0000313" key="5">
    <source>
        <dbReference type="Proteomes" id="UP000326029"/>
    </source>
</evidence>
<accession>A0AAV4KAB0</accession>
<dbReference type="EMBL" id="CP023693">
    <property type="protein sequence ID" value="QEV34846.1"/>
    <property type="molecule type" value="Genomic_DNA"/>
</dbReference>
<dbReference type="GO" id="GO:0016853">
    <property type="term" value="F:isomerase activity"/>
    <property type="evidence" value="ECO:0007669"/>
    <property type="project" value="UniProtKB-KW"/>
</dbReference>
<dbReference type="SUPFAM" id="SSF109854">
    <property type="entry name" value="DinB/YfiT-like putative metalloenzymes"/>
    <property type="match status" value="1"/>
</dbReference>
<reference evidence="3" key="3">
    <citation type="submission" date="2023-08" db="EMBL/GenBank/DDBJ databases">
        <authorList>
            <person name="Sun Q."/>
            <person name="Ohkuma M."/>
        </authorList>
    </citation>
    <scope>NUCLEOTIDE SEQUENCE</scope>
    <source>
        <strain evidence="3">JCM 4205</strain>
    </source>
</reference>
<evidence type="ECO:0000313" key="3">
    <source>
        <dbReference type="EMBL" id="GGR03726.1"/>
    </source>
</evidence>
<dbReference type="GeneID" id="95456833"/>
<dbReference type="AlphaFoldDB" id="A0AAV4KAB0"/>
<feature type="domain" description="MDMPI C-terminal" evidence="1">
    <location>
        <begin position="160"/>
        <end position="239"/>
    </location>
</feature>
<keyword evidence="5" id="KW-1185">Reference proteome</keyword>
<evidence type="ECO:0000313" key="4">
    <source>
        <dbReference type="EMBL" id="QEV34846.1"/>
    </source>
</evidence>